<dbReference type="GO" id="GO:0006355">
    <property type="term" value="P:regulation of DNA-templated transcription"/>
    <property type="evidence" value="ECO:0007669"/>
    <property type="project" value="InterPro"/>
</dbReference>
<keyword evidence="9 20" id="KW-0418">Kinase</keyword>
<dbReference type="SUPFAM" id="SSF55785">
    <property type="entry name" value="PYP-like sensor domain (PAS domain)"/>
    <property type="match status" value="1"/>
</dbReference>
<dbReference type="Gene3D" id="3.40.50.2300">
    <property type="match status" value="2"/>
</dbReference>
<dbReference type="InterPro" id="IPR003594">
    <property type="entry name" value="HATPase_dom"/>
</dbReference>
<dbReference type="PROSITE" id="PS50112">
    <property type="entry name" value="PAS"/>
    <property type="match status" value="1"/>
</dbReference>
<dbReference type="InterPro" id="IPR011006">
    <property type="entry name" value="CheY-like_superfamily"/>
</dbReference>
<dbReference type="Pfam" id="PF00989">
    <property type="entry name" value="PAS"/>
    <property type="match status" value="1"/>
</dbReference>
<dbReference type="SMART" id="SM00448">
    <property type="entry name" value="REC"/>
    <property type="match status" value="2"/>
</dbReference>
<dbReference type="CDD" id="cd17546">
    <property type="entry name" value="REC_hyHK_CKI1_RcsC-like"/>
    <property type="match status" value="2"/>
</dbReference>
<evidence type="ECO:0000259" key="19">
    <source>
        <dbReference type="PROSITE" id="PS50894"/>
    </source>
</evidence>
<evidence type="ECO:0000256" key="10">
    <source>
        <dbReference type="ARBA" id="ARBA00022840"/>
    </source>
</evidence>
<keyword evidence="13 14" id="KW-0472">Membrane</keyword>
<evidence type="ECO:0000259" key="17">
    <source>
        <dbReference type="PROSITE" id="PS50112"/>
    </source>
</evidence>
<dbReference type="SMART" id="SM00387">
    <property type="entry name" value="HATPase_c"/>
    <property type="match status" value="1"/>
</dbReference>
<keyword evidence="10" id="KW-0067">ATP-binding</keyword>
<protein>
    <recommendedName>
        <fullName evidence="3">histidine kinase</fullName>
        <ecNumber evidence="3">2.7.13.3</ecNumber>
    </recommendedName>
</protein>
<name>A0A1J5QAI1_9ZZZZ</name>
<keyword evidence="7 14" id="KW-0812">Transmembrane</keyword>
<dbReference type="PROSITE" id="PS50109">
    <property type="entry name" value="HIS_KIN"/>
    <property type="match status" value="1"/>
</dbReference>
<keyword evidence="5" id="KW-0597">Phosphoprotein</keyword>
<dbReference type="SUPFAM" id="SSF47226">
    <property type="entry name" value="Histidine-containing phosphotransfer domain, HPT domain"/>
    <property type="match status" value="1"/>
</dbReference>
<evidence type="ECO:0000256" key="12">
    <source>
        <dbReference type="ARBA" id="ARBA00023012"/>
    </source>
</evidence>
<dbReference type="InterPro" id="IPR029150">
    <property type="entry name" value="dCache_3"/>
</dbReference>
<evidence type="ECO:0000256" key="5">
    <source>
        <dbReference type="ARBA" id="ARBA00022553"/>
    </source>
</evidence>
<organism evidence="20">
    <name type="scientific">mine drainage metagenome</name>
    <dbReference type="NCBI Taxonomy" id="410659"/>
    <lineage>
        <taxon>unclassified sequences</taxon>
        <taxon>metagenomes</taxon>
        <taxon>ecological metagenomes</taxon>
    </lineage>
</organism>
<comment type="catalytic activity">
    <reaction evidence="1">
        <text>ATP + protein L-histidine = ADP + protein N-phospho-L-histidine.</text>
        <dbReference type="EC" id="2.7.13.3"/>
    </reaction>
</comment>
<dbReference type="NCBIfam" id="TIGR00229">
    <property type="entry name" value="sensory_box"/>
    <property type="match status" value="1"/>
</dbReference>
<dbReference type="SUPFAM" id="SSF52172">
    <property type="entry name" value="CheY-like"/>
    <property type="match status" value="2"/>
</dbReference>
<keyword evidence="8" id="KW-0547">Nucleotide-binding</keyword>
<reference evidence="20" key="1">
    <citation type="submission" date="2016-10" db="EMBL/GenBank/DDBJ databases">
        <title>Sequence of Gallionella enrichment culture.</title>
        <authorList>
            <person name="Poehlein A."/>
            <person name="Muehling M."/>
            <person name="Daniel R."/>
        </authorList>
    </citation>
    <scope>NUCLEOTIDE SEQUENCE</scope>
</reference>
<feature type="domain" description="PAC" evidence="18">
    <location>
        <begin position="441"/>
        <end position="491"/>
    </location>
</feature>
<dbReference type="PROSITE" id="PS50110">
    <property type="entry name" value="RESPONSE_REGULATORY"/>
    <property type="match status" value="2"/>
</dbReference>
<evidence type="ECO:0000313" key="20">
    <source>
        <dbReference type="EMBL" id="OIQ80400.1"/>
    </source>
</evidence>
<dbReference type="Gene3D" id="1.20.120.160">
    <property type="entry name" value="HPT domain"/>
    <property type="match status" value="1"/>
</dbReference>
<gene>
    <name evidence="20" type="primary">barA_24</name>
    <name evidence="20" type="ORF">GALL_378460</name>
</gene>
<dbReference type="EMBL" id="MLJW01001066">
    <property type="protein sequence ID" value="OIQ80400.1"/>
    <property type="molecule type" value="Genomic_DNA"/>
</dbReference>
<evidence type="ECO:0000256" key="9">
    <source>
        <dbReference type="ARBA" id="ARBA00022777"/>
    </source>
</evidence>
<dbReference type="FunFam" id="3.30.565.10:FF:000010">
    <property type="entry name" value="Sensor histidine kinase RcsC"/>
    <property type="match status" value="1"/>
</dbReference>
<dbReference type="GO" id="GO:0005524">
    <property type="term" value="F:ATP binding"/>
    <property type="evidence" value="ECO:0007669"/>
    <property type="project" value="UniProtKB-KW"/>
</dbReference>
<dbReference type="InterPro" id="IPR035965">
    <property type="entry name" value="PAS-like_dom_sf"/>
</dbReference>
<dbReference type="InterPro" id="IPR013767">
    <property type="entry name" value="PAS_fold"/>
</dbReference>
<evidence type="ECO:0000256" key="7">
    <source>
        <dbReference type="ARBA" id="ARBA00022692"/>
    </source>
</evidence>
<evidence type="ECO:0000256" key="2">
    <source>
        <dbReference type="ARBA" id="ARBA00004651"/>
    </source>
</evidence>
<evidence type="ECO:0000259" key="18">
    <source>
        <dbReference type="PROSITE" id="PS50113"/>
    </source>
</evidence>
<evidence type="ECO:0000256" key="8">
    <source>
        <dbReference type="ARBA" id="ARBA00022741"/>
    </source>
</evidence>
<dbReference type="CDD" id="cd16922">
    <property type="entry name" value="HATPase_EvgS-ArcB-TorS-like"/>
    <property type="match status" value="1"/>
</dbReference>
<dbReference type="Gene3D" id="1.10.287.130">
    <property type="match status" value="1"/>
</dbReference>
<dbReference type="InterPro" id="IPR036890">
    <property type="entry name" value="HATPase_C_sf"/>
</dbReference>
<dbReference type="PANTHER" id="PTHR45339:SF1">
    <property type="entry name" value="HYBRID SIGNAL TRANSDUCTION HISTIDINE KINASE J"/>
    <property type="match status" value="1"/>
</dbReference>
<dbReference type="Pfam" id="PF00072">
    <property type="entry name" value="Response_reg"/>
    <property type="match status" value="2"/>
</dbReference>
<dbReference type="InterPro" id="IPR004358">
    <property type="entry name" value="Sig_transdc_His_kin-like_C"/>
</dbReference>
<evidence type="ECO:0000256" key="1">
    <source>
        <dbReference type="ARBA" id="ARBA00000085"/>
    </source>
</evidence>
<comment type="subcellular location">
    <subcellularLocation>
        <location evidence="2">Cell membrane</location>
        <topology evidence="2">Multi-pass membrane protein</topology>
    </subcellularLocation>
</comment>
<feature type="domain" description="PAS" evidence="17">
    <location>
        <begin position="364"/>
        <end position="417"/>
    </location>
</feature>
<dbReference type="Pfam" id="PF00512">
    <property type="entry name" value="HisKA"/>
    <property type="match status" value="1"/>
</dbReference>
<evidence type="ECO:0000256" key="3">
    <source>
        <dbReference type="ARBA" id="ARBA00012438"/>
    </source>
</evidence>
<evidence type="ECO:0000259" key="16">
    <source>
        <dbReference type="PROSITE" id="PS50110"/>
    </source>
</evidence>
<keyword evidence="11 14" id="KW-1133">Transmembrane helix</keyword>
<dbReference type="SUPFAM" id="SSF47384">
    <property type="entry name" value="Homodimeric domain of signal transducing histidine kinase"/>
    <property type="match status" value="1"/>
</dbReference>
<feature type="domain" description="Histidine kinase" evidence="15">
    <location>
        <begin position="509"/>
        <end position="730"/>
    </location>
</feature>
<dbReference type="InterPro" id="IPR036097">
    <property type="entry name" value="HisK_dim/P_sf"/>
</dbReference>
<evidence type="ECO:0000256" key="11">
    <source>
        <dbReference type="ARBA" id="ARBA00022989"/>
    </source>
</evidence>
<feature type="domain" description="Response regulatory" evidence="16">
    <location>
        <begin position="896"/>
        <end position="1012"/>
    </location>
</feature>
<evidence type="ECO:0000256" key="4">
    <source>
        <dbReference type="ARBA" id="ARBA00022475"/>
    </source>
</evidence>
<evidence type="ECO:0000259" key="15">
    <source>
        <dbReference type="PROSITE" id="PS50109"/>
    </source>
</evidence>
<dbReference type="InterPro" id="IPR003661">
    <property type="entry name" value="HisK_dim/P_dom"/>
</dbReference>
<dbReference type="InterPro" id="IPR008207">
    <property type="entry name" value="Sig_transdc_His_kin_Hpt_dom"/>
</dbReference>
<proteinExistence type="predicted"/>
<dbReference type="PANTHER" id="PTHR45339">
    <property type="entry name" value="HYBRID SIGNAL TRANSDUCTION HISTIDINE KINASE J"/>
    <property type="match status" value="1"/>
</dbReference>
<sequence>MRTDTARNSMLLALVAAVTLLVGGIGLALWREQYLDQQDLLLKPHLDTLRTSYADTLEMFRLAASAEVHSQMDRPEILALITHALDSGTTDLTPLQNRLRNALAQTYQRIQDWGGDRLQINLADGRILLSIHQPAAPGGQQMAASPSLRLTPVEKRAVDGLEAGRDGVSYRCVFPLTEKGHFLGNVEFDLPARRIIEKLNAQRAGSSDLLLLMPGDVRNKFGVDKRDLFVPSAVAPDYFMLLPQSGLARHTLANSPLLTSALKALAGNANIASQLTTGRDFALPLDRHGKGIAAIFITLRDAMDKPIGYVMRVEKAPEIANLNRVYLIYGGLGALLLLLGSGAALFVFVSQARLLRMTQDLRDASAYNQNILTNVLDAIITIDDLGRIDSFTPAAERMFGYTAREAIGQNVKLLMPEPYHSAHDGYLANYRESGHARIIGIGREVEAQRKDGSRFPVDLAVSEMFVANGRRFVGVIRDISVRKGMEVALVAAKEKAEAANQAKSQFLANMSHEIRTPMNAILGLTRQVLESEMRPEQREPLLKVIKSGRALVRIINDILDFSRLEAGQMKLERAPVRLEDLLLEVADLFSALVEEKGLEMFVEIAPDTPLVILGDALRLTQVLNNLIGNAVKFTTHGEIHVSAQAIRFGESTVTLCLRVRDTGIGIAPGAIGDLFKSFSQADVSTTREFGGSGLGLAIADRLVRLMGGHIEIESTPSKGTEVRFTLEAGMLPDEMRDITHMGRDLQQMNGKRVLVVDDQATSRMILVRLFHAWGMDAVEADSGAAALALVRDAARAGQPFQVILLDWRMPGMDGLEVAMKIRELAVTEGQLMPLRLLMVTAYDKRSLQSAVGIYIDSILSKPVIPSHLFDAMQSGPSGRTEERTASVVTPCFDGVRVLLAEDNELNQEVAASFMRRRGAVVVIAQDGAETVELIKRQPFDLVLMDLHMPVMGGIEATERIRQLPQGKNLPIVAMTAAVMDEDRARCAAAGMQDFIPKPIEPEDLVRVLFAYATPSAQEKTLSSENALETTPRDATRIIATQPVLDLAGGLRRLDGDVALQQKLLLGFIERWHNVITRLDALVLARRHGEAIDLVHTLRGIAANLGAARLAEAGRVLIEDLRLNPSGEIQPDSRAVFESTLGETLRRIEAEIARYARPIEGEGAPNGDLLEALQMLEPCIIGQEVIDDGLLNTLRLHAGGDSPQAAQLTRLLQHLDNFDHALALPMLHELLSQAGHTV</sequence>
<dbReference type="SMART" id="SM00091">
    <property type="entry name" value="PAS"/>
    <property type="match status" value="1"/>
</dbReference>
<comment type="caution">
    <text evidence="20">The sequence shown here is derived from an EMBL/GenBank/DDBJ whole genome shotgun (WGS) entry which is preliminary data.</text>
</comment>
<keyword evidence="6 20" id="KW-0808">Transferase</keyword>
<dbReference type="PRINTS" id="PR00344">
    <property type="entry name" value="BCTRLSENSOR"/>
</dbReference>
<dbReference type="PROSITE" id="PS50113">
    <property type="entry name" value="PAC"/>
    <property type="match status" value="1"/>
</dbReference>
<keyword evidence="12" id="KW-0902">Two-component regulatory system</keyword>
<dbReference type="Gene3D" id="3.30.450.20">
    <property type="entry name" value="PAS domain"/>
    <property type="match status" value="1"/>
</dbReference>
<dbReference type="InterPro" id="IPR000700">
    <property type="entry name" value="PAS-assoc_C"/>
</dbReference>
<dbReference type="InterPro" id="IPR005467">
    <property type="entry name" value="His_kinase_dom"/>
</dbReference>
<dbReference type="Gene3D" id="3.30.565.10">
    <property type="entry name" value="Histidine kinase-like ATPase, C-terminal domain"/>
    <property type="match status" value="1"/>
</dbReference>
<dbReference type="CDD" id="cd00130">
    <property type="entry name" value="PAS"/>
    <property type="match status" value="1"/>
</dbReference>
<feature type="domain" description="Response regulatory" evidence="16">
    <location>
        <begin position="752"/>
        <end position="876"/>
    </location>
</feature>
<dbReference type="GO" id="GO:0005886">
    <property type="term" value="C:plasma membrane"/>
    <property type="evidence" value="ECO:0007669"/>
    <property type="project" value="UniProtKB-SubCell"/>
</dbReference>
<dbReference type="Pfam" id="PF02518">
    <property type="entry name" value="HATPase_c"/>
    <property type="match status" value="1"/>
</dbReference>
<feature type="domain" description="HPt" evidence="19">
    <location>
        <begin position="1056"/>
        <end position="1154"/>
    </location>
</feature>
<dbReference type="InterPro" id="IPR001789">
    <property type="entry name" value="Sig_transdc_resp-reg_receiver"/>
</dbReference>
<feature type="transmembrane region" description="Helical" evidence="14">
    <location>
        <begin position="326"/>
        <end position="349"/>
    </location>
</feature>
<evidence type="ECO:0000256" key="14">
    <source>
        <dbReference type="SAM" id="Phobius"/>
    </source>
</evidence>
<accession>A0A1J5QAI1</accession>
<dbReference type="EC" id="2.7.13.3" evidence="3"/>
<evidence type="ECO:0000256" key="13">
    <source>
        <dbReference type="ARBA" id="ARBA00023136"/>
    </source>
</evidence>
<dbReference type="FunFam" id="3.30.450.20:FF:000060">
    <property type="entry name" value="Sensor protein FixL"/>
    <property type="match status" value="1"/>
</dbReference>
<dbReference type="Pfam" id="PF14827">
    <property type="entry name" value="dCache_3"/>
    <property type="match status" value="1"/>
</dbReference>
<dbReference type="AlphaFoldDB" id="A0A1J5QAI1"/>
<dbReference type="FunFam" id="1.10.287.130:FF:000002">
    <property type="entry name" value="Two-component osmosensing histidine kinase"/>
    <property type="match status" value="1"/>
</dbReference>
<evidence type="ECO:0000256" key="6">
    <source>
        <dbReference type="ARBA" id="ARBA00022679"/>
    </source>
</evidence>
<dbReference type="CDD" id="cd00082">
    <property type="entry name" value="HisKA"/>
    <property type="match status" value="1"/>
</dbReference>
<dbReference type="SMART" id="SM00388">
    <property type="entry name" value="HisKA"/>
    <property type="match status" value="1"/>
</dbReference>
<dbReference type="PROSITE" id="PS50894">
    <property type="entry name" value="HPT"/>
    <property type="match status" value="1"/>
</dbReference>
<dbReference type="SUPFAM" id="SSF55874">
    <property type="entry name" value="ATPase domain of HSP90 chaperone/DNA topoisomerase II/histidine kinase"/>
    <property type="match status" value="1"/>
</dbReference>
<dbReference type="GO" id="GO:0000155">
    <property type="term" value="F:phosphorelay sensor kinase activity"/>
    <property type="evidence" value="ECO:0007669"/>
    <property type="project" value="InterPro"/>
</dbReference>
<dbReference type="InterPro" id="IPR036641">
    <property type="entry name" value="HPT_dom_sf"/>
</dbReference>
<dbReference type="InterPro" id="IPR000014">
    <property type="entry name" value="PAS"/>
</dbReference>
<keyword evidence="4" id="KW-1003">Cell membrane</keyword>